<dbReference type="InterPro" id="IPR050327">
    <property type="entry name" value="Proton-linked_MCT"/>
</dbReference>
<feature type="transmembrane region" description="Helical" evidence="1">
    <location>
        <begin position="203"/>
        <end position="223"/>
    </location>
</feature>
<feature type="transmembrane region" description="Helical" evidence="1">
    <location>
        <begin position="144"/>
        <end position="169"/>
    </location>
</feature>
<dbReference type="InterPro" id="IPR036259">
    <property type="entry name" value="MFS_trans_sf"/>
</dbReference>
<keyword evidence="1" id="KW-1133">Transmembrane helix</keyword>
<feature type="transmembrane region" description="Helical" evidence="1">
    <location>
        <begin position="440"/>
        <end position="461"/>
    </location>
</feature>
<dbReference type="PANTHER" id="PTHR11360">
    <property type="entry name" value="MONOCARBOXYLATE TRANSPORTER"/>
    <property type="match status" value="1"/>
</dbReference>
<evidence type="ECO:0000313" key="2">
    <source>
        <dbReference type="Proteomes" id="UP000095280"/>
    </source>
</evidence>
<dbReference type="SUPFAM" id="SSF103473">
    <property type="entry name" value="MFS general substrate transporter"/>
    <property type="match status" value="1"/>
</dbReference>
<keyword evidence="1" id="KW-0472">Membrane</keyword>
<feature type="transmembrane region" description="Helical" evidence="1">
    <location>
        <begin position="230"/>
        <end position="249"/>
    </location>
</feature>
<dbReference type="Pfam" id="PF07690">
    <property type="entry name" value="MFS_1"/>
    <property type="match status" value="1"/>
</dbReference>
<feature type="transmembrane region" description="Helical" evidence="1">
    <location>
        <begin position="414"/>
        <end position="433"/>
    </location>
</feature>
<keyword evidence="2" id="KW-1185">Reference proteome</keyword>
<feature type="transmembrane region" description="Helical" evidence="1">
    <location>
        <begin position="352"/>
        <end position="377"/>
    </location>
</feature>
<accession>A0A1I8J751</accession>
<feature type="transmembrane region" description="Helical" evidence="1">
    <location>
        <begin position="255"/>
        <end position="278"/>
    </location>
</feature>
<organism evidence="2 3">
    <name type="scientific">Macrostomum lignano</name>
    <dbReference type="NCBI Taxonomy" id="282301"/>
    <lineage>
        <taxon>Eukaryota</taxon>
        <taxon>Metazoa</taxon>
        <taxon>Spiralia</taxon>
        <taxon>Lophotrochozoa</taxon>
        <taxon>Platyhelminthes</taxon>
        <taxon>Rhabditophora</taxon>
        <taxon>Macrostomorpha</taxon>
        <taxon>Macrostomida</taxon>
        <taxon>Macrostomidae</taxon>
        <taxon>Macrostomum</taxon>
    </lineage>
</organism>
<sequence length="912" mass="98465">RSTDIIGFLLALAVEFVLEVGSKFRRFGRCLVIEIVDVVVISDLQILSGGYRNLRLIEKRKTQWDLMALRVNYVAIVVVSQKANKSFKQALAIVTTKSFNDQFRICSEETSLEREEVTPLSEQDSEINSANECGVAYKAPDGGWGWVVVFSSFFIHVLMDGFTFSYGVIAAELALDEAMGVSRQLNGWTSSVLTGIKLGGSPLVSIGTSLMYLPSMVIVGLYFDKRRSTAMGIAFGGSGLGMFALGPLMEYLMDVYSWRGALLVLAGIMLNGVVFASLMRPLPKRPRAATEAASSASAENKSSSDHLSRLKTLLSDRNFQLFLLSQLVFDFGFDTPFLYAPDRARKAGHSGLLAALLISIMGASNVAGRFGFGFVLDRLARCKCAVDKTAMQGVTMLGAGLAALGAVLSESYVVMVAHGVAYGLFIGAIFDATRSFDASYLTAAAFMLIGSFIAMPLPWLVKQQRATAEAATAAKATAAAAAAVDGGVPLIDSTLIDPVHHNAPPNSVNHVARVAEDLLRRFASFISKQLAILIKDVQLVSVQAVWKQGCYGNGAQNKTGAAQSHVTKASVVVAVDDNNEDSFDCEGDAEPAVPLWTPLSAWLTKQLKYFSRRVASSAEELASTDTAGTNRGILQQHVLDPVQPLSIQLALRAAVQQVNTVARKPSPNPLPPLPQSKLLFTASRDFVQIVIADVQASPSLSAVIVISNGSQGAGGGGNGAGLEQEYGDWLSGRGLAERPGPQFPNELSHLLQLLKHGAPLFVGKPAGTQFVQRDAQRPDVATNVVAFADALIVDSFRRHGRQPASRVLAMLSTSLPAMPKSHSFTRPDRSARMLLGFTSLRGIFQIVNAELSFRLIWQLQLANRRQTGQAWLRLQLANRRGRLRRSSILIGRRQWKHKSRPRSASATNSVIV</sequence>
<reference evidence="3" key="1">
    <citation type="submission" date="2016-11" db="UniProtKB">
        <authorList>
            <consortium name="WormBaseParasite"/>
        </authorList>
    </citation>
    <scope>IDENTIFICATION</scope>
</reference>
<dbReference type="InterPro" id="IPR011701">
    <property type="entry name" value="MFS"/>
</dbReference>
<dbReference type="AlphaFoldDB" id="A0A1I8J751"/>
<evidence type="ECO:0000313" key="3">
    <source>
        <dbReference type="WBParaSite" id="maker-uti_cns_0046082-snap-gene-0.7-mRNA-1"/>
    </source>
</evidence>
<dbReference type="Gene3D" id="1.20.1250.20">
    <property type="entry name" value="MFS general substrate transporter like domains"/>
    <property type="match status" value="1"/>
</dbReference>
<protein>
    <submittedName>
        <fullName evidence="3">MFS domain-containing protein</fullName>
    </submittedName>
</protein>
<evidence type="ECO:0000256" key="1">
    <source>
        <dbReference type="SAM" id="Phobius"/>
    </source>
</evidence>
<dbReference type="Proteomes" id="UP000095280">
    <property type="component" value="Unplaced"/>
</dbReference>
<keyword evidence="1" id="KW-0812">Transmembrane</keyword>
<dbReference type="PANTHER" id="PTHR11360:SF284">
    <property type="entry name" value="EG:103B4.3 PROTEIN-RELATED"/>
    <property type="match status" value="1"/>
</dbReference>
<name>A0A1I8J751_9PLAT</name>
<dbReference type="GO" id="GO:0008028">
    <property type="term" value="F:monocarboxylic acid transmembrane transporter activity"/>
    <property type="evidence" value="ECO:0007669"/>
    <property type="project" value="TreeGrafter"/>
</dbReference>
<dbReference type="WBParaSite" id="maker-uti_cns_0046082-snap-gene-0.7-mRNA-1">
    <property type="protein sequence ID" value="maker-uti_cns_0046082-snap-gene-0.7-mRNA-1"/>
    <property type="gene ID" value="maker-uti_cns_0046082-snap-gene-0.7"/>
</dbReference>
<proteinExistence type="predicted"/>